<feature type="domain" description="Major facilitator superfamily (MFS) profile" evidence="8">
    <location>
        <begin position="45"/>
        <end position="479"/>
    </location>
</feature>
<feature type="transmembrane region" description="Helical" evidence="7">
    <location>
        <begin position="86"/>
        <end position="106"/>
    </location>
</feature>
<evidence type="ECO:0000313" key="9">
    <source>
        <dbReference type="EMBL" id="KIS68467.1"/>
    </source>
</evidence>
<feature type="transmembrane region" description="Helical" evidence="7">
    <location>
        <begin position="118"/>
        <end position="136"/>
    </location>
</feature>
<evidence type="ECO:0000256" key="3">
    <source>
        <dbReference type="ARBA" id="ARBA00022692"/>
    </source>
</evidence>
<feature type="transmembrane region" description="Helical" evidence="7">
    <location>
        <begin position="286"/>
        <end position="305"/>
    </location>
</feature>
<keyword evidence="3 7" id="KW-0812">Transmembrane</keyword>
<evidence type="ECO:0000313" key="10">
    <source>
        <dbReference type="Proteomes" id="UP000000561"/>
    </source>
</evidence>
<dbReference type="OrthoDB" id="419616at2759"/>
<dbReference type="GeneID" id="23563977"/>
<keyword evidence="2" id="KW-0813">Transport</keyword>
<feature type="transmembrane region" description="Helical" evidence="7">
    <location>
        <begin position="426"/>
        <end position="445"/>
    </location>
</feature>
<dbReference type="InterPro" id="IPR001958">
    <property type="entry name" value="Tet-R_TetA/multi-R_MdtG-like"/>
</dbReference>
<keyword evidence="5 7" id="KW-0472">Membrane</keyword>
<protein>
    <recommendedName>
        <fullName evidence="8">Major facilitator superfamily (MFS) profile domain-containing protein</fullName>
    </recommendedName>
</protein>
<evidence type="ECO:0000256" key="2">
    <source>
        <dbReference type="ARBA" id="ARBA00022448"/>
    </source>
</evidence>
<dbReference type="KEGG" id="uma:UMAG_03554"/>
<feature type="compositionally biased region" description="Polar residues" evidence="6">
    <location>
        <begin position="16"/>
        <end position="30"/>
    </location>
</feature>
<keyword evidence="4 7" id="KW-1133">Transmembrane helix</keyword>
<keyword evidence="10" id="KW-1185">Reference proteome</keyword>
<organism evidence="9 10">
    <name type="scientific">Mycosarcoma maydis</name>
    <name type="common">Corn smut fungus</name>
    <name type="synonym">Ustilago maydis</name>
    <dbReference type="NCBI Taxonomy" id="5270"/>
    <lineage>
        <taxon>Eukaryota</taxon>
        <taxon>Fungi</taxon>
        <taxon>Dikarya</taxon>
        <taxon>Basidiomycota</taxon>
        <taxon>Ustilaginomycotina</taxon>
        <taxon>Ustilaginomycetes</taxon>
        <taxon>Ustilaginales</taxon>
        <taxon>Ustilaginaceae</taxon>
        <taxon>Mycosarcoma</taxon>
    </lineage>
</organism>
<feature type="transmembrane region" description="Helical" evidence="7">
    <location>
        <begin position="451"/>
        <end position="472"/>
    </location>
</feature>
<dbReference type="InParanoid" id="A0A0D1C461"/>
<dbReference type="RefSeq" id="XP_011389990.1">
    <property type="nucleotide sequence ID" value="XM_011391688.1"/>
</dbReference>
<dbReference type="OMA" id="HEAAACH"/>
<feature type="transmembrane region" description="Helical" evidence="7">
    <location>
        <begin position="210"/>
        <end position="233"/>
    </location>
</feature>
<reference evidence="9 10" key="1">
    <citation type="journal article" date="2006" name="Nature">
        <title>Insights from the genome of the biotrophic fungal plant pathogen Ustilago maydis.</title>
        <authorList>
            <person name="Kamper J."/>
            <person name="Kahmann R."/>
            <person name="Bolker M."/>
            <person name="Ma L.J."/>
            <person name="Brefort T."/>
            <person name="Saville B.J."/>
            <person name="Banuett F."/>
            <person name="Kronstad J.W."/>
            <person name="Gold S.E."/>
            <person name="Muller O."/>
            <person name="Perlin M.H."/>
            <person name="Wosten H.A."/>
            <person name="de Vries R."/>
            <person name="Ruiz-Herrera J."/>
            <person name="Reynaga-Pena C.G."/>
            <person name="Snetselaar K."/>
            <person name="McCann M."/>
            <person name="Perez-Martin J."/>
            <person name="Feldbrugge M."/>
            <person name="Basse C.W."/>
            <person name="Steinberg G."/>
            <person name="Ibeas J.I."/>
            <person name="Holloman W."/>
            <person name="Guzman P."/>
            <person name="Farman M."/>
            <person name="Stajich J.E."/>
            <person name="Sentandreu R."/>
            <person name="Gonzalez-Prieto J.M."/>
            <person name="Kennell J.C."/>
            <person name="Molina L."/>
            <person name="Schirawski J."/>
            <person name="Mendoza-Mendoza A."/>
            <person name="Greilinger D."/>
            <person name="Munch K."/>
            <person name="Rossel N."/>
            <person name="Scherer M."/>
            <person name="Vranes M."/>
            <person name="Ladendorf O."/>
            <person name="Vincon V."/>
            <person name="Fuchs U."/>
            <person name="Sandrock B."/>
            <person name="Meng S."/>
            <person name="Ho E.C."/>
            <person name="Cahill M.J."/>
            <person name="Boyce K.J."/>
            <person name="Klose J."/>
            <person name="Klosterman S.J."/>
            <person name="Deelstra H.J."/>
            <person name="Ortiz-Castellanos L."/>
            <person name="Li W."/>
            <person name="Sanchez-Alonso P."/>
            <person name="Schreier P.H."/>
            <person name="Hauser-Hahn I."/>
            <person name="Vaupel M."/>
            <person name="Koopmann E."/>
            <person name="Friedrich G."/>
            <person name="Voss H."/>
            <person name="Schluter T."/>
            <person name="Margolis J."/>
            <person name="Platt D."/>
            <person name="Swimmer C."/>
            <person name="Gnirke A."/>
            <person name="Chen F."/>
            <person name="Vysotskaia V."/>
            <person name="Mannhaupt G."/>
            <person name="Guldener U."/>
            <person name="Munsterkotter M."/>
            <person name="Haase D."/>
            <person name="Oesterheld M."/>
            <person name="Mewes H.W."/>
            <person name="Mauceli E.W."/>
            <person name="DeCaprio D."/>
            <person name="Wade C.M."/>
            <person name="Butler J."/>
            <person name="Young S."/>
            <person name="Jaffe D.B."/>
            <person name="Calvo S."/>
            <person name="Nusbaum C."/>
            <person name="Galagan J."/>
            <person name="Birren B.W."/>
        </authorList>
    </citation>
    <scope>NUCLEOTIDE SEQUENCE [LARGE SCALE GENOMIC DNA]</scope>
    <source>
        <strain evidence="10">DSM 14603 / FGSC 9021 / UM521</strain>
    </source>
</reference>
<evidence type="ECO:0000256" key="4">
    <source>
        <dbReference type="ARBA" id="ARBA00022989"/>
    </source>
</evidence>
<feature type="transmembrane region" description="Helical" evidence="7">
    <location>
        <begin position="46"/>
        <end position="66"/>
    </location>
</feature>
<dbReference type="GO" id="GO:0022857">
    <property type="term" value="F:transmembrane transporter activity"/>
    <property type="evidence" value="ECO:0007669"/>
    <property type="project" value="InterPro"/>
</dbReference>
<dbReference type="GO" id="GO:0016020">
    <property type="term" value="C:membrane"/>
    <property type="evidence" value="ECO:0007669"/>
    <property type="project" value="UniProtKB-SubCell"/>
</dbReference>
<evidence type="ECO:0000256" key="1">
    <source>
        <dbReference type="ARBA" id="ARBA00004141"/>
    </source>
</evidence>
<feature type="transmembrane region" description="Helical" evidence="7">
    <location>
        <begin position="383"/>
        <end position="406"/>
    </location>
</feature>
<evidence type="ECO:0000256" key="6">
    <source>
        <dbReference type="SAM" id="MobiDB-lite"/>
    </source>
</evidence>
<feature type="transmembrane region" description="Helical" evidence="7">
    <location>
        <begin position="175"/>
        <end position="198"/>
    </location>
</feature>
<dbReference type="PANTHER" id="PTHR23504:SF15">
    <property type="entry name" value="MAJOR FACILITATOR SUPERFAMILY (MFS) PROFILE DOMAIN-CONTAINING PROTEIN"/>
    <property type="match status" value="1"/>
</dbReference>
<dbReference type="PRINTS" id="PR01035">
    <property type="entry name" value="TCRTETA"/>
</dbReference>
<dbReference type="SUPFAM" id="SSF103473">
    <property type="entry name" value="MFS general substrate transporter"/>
    <property type="match status" value="1"/>
</dbReference>
<accession>A0A0D1C461</accession>
<proteinExistence type="predicted"/>
<feature type="region of interest" description="Disordered" evidence="6">
    <location>
        <begin position="1"/>
        <end position="37"/>
    </location>
</feature>
<dbReference type="CDD" id="cd17330">
    <property type="entry name" value="MFS_SLC46_TetA_like"/>
    <property type="match status" value="1"/>
</dbReference>
<dbReference type="InterPro" id="IPR036259">
    <property type="entry name" value="MFS_trans_sf"/>
</dbReference>
<sequence length="511" mass="55775">MSNRTQENTPLLIAQSRPSSYHGASTSPTTAPVPARKATPLPHKQLFVLCLMRMTEPISFTVIFPFVNAMLRANLPSSVPSSQLGYYAGIVESAFAFVQFLTIFWWARLSDRIGRKPVLLIGLLGSFLSVNAFGFAKTFPQMVLARSIAGLMNGNIAILKSVLAEITDETNQARAFSLIPLCFAVGSIVGNALGGWLVDVGEGEWWQKHPFWLPCGIASCFNLCAIVLGSLFLKETLPTMARSKGQDSPHQNEQQQVMVEEERAPSISSILSSPLIRRVLGTQMGLTFLNACHAALLPLFCYTSIAHGGLSLSSSDIGTVLAVNGAFTIFIQLILFPTLERRLGGPQRVYTRVTACLPFLWLCFPIAHLLAIRHPDSKAKPMVALFLSIILKGISNMSIVSSNLLVNDSAPTRSSLATMNSISQMAGCLSRTVGPTFSTSLFALSTSKELLGGHFSWLVMFTISTTVWLLTLKVKAPEKASWRIKAQQEAAAFESQESRQNQQIQTQIHAR</sequence>
<feature type="transmembrane region" description="Helical" evidence="7">
    <location>
        <begin position="142"/>
        <end position="163"/>
    </location>
</feature>
<dbReference type="VEuPathDB" id="FungiDB:UMAG_03554"/>
<dbReference type="Proteomes" id="UP000000561">
    <property type="component" value="Chromosome 9"/>
</dbReference>
<dbReference type="InterPro" id="IPR011701">
    <property type="entry name" value="MFS"/>
</dbReference>
<gene>
    <name evidence="9" type="ORF">UMAG_03554</name>
</gene>
<dbReference type="EMBL" id="CM003148">
    <property type="protein sequence ID" value="KIS68467.1"/>
    <property type="molecule type" value="Genomic_DNA"/>
</dbReference>
<evidence type="ECO:0000259" key="8">
    <source>
        <dbReference type="PROSITE" id="PS50850"/>
    </source>
</evidence>
<dbReference type="Gene3D" id="1.20.1250.20">
    <property type="entry name" value="MFS general substrate transporter like domains"/>
    <property type="match status" value="1"/>
</dbReference>
<dbReference type="Pfam" id="PF07690">
    <property type="entry name" value="MFS_1"/>
    <property type="match status" value="1"/>
</dbReference>
<feature type="transmembrane region" description="Helical" evidence="7">
    <location>
        <begin position="317"/>
        <end position="337"/>
    </location>
</feature>
<feature type="transmembrane region" description="Helical" evidence="7">
    <location>
        <begin position="349"/>
        <end position="371"/>
    </location>
</feature>
<dbReference type="PANTHER" id="PTHR23504">
    <property type="entry name" value="MAJOR FACILITATOR SUPERFAMILY DOMAIN-CONTAINING PROTEIN 10"/>
    <property type="match status" value="1"/>
</dbReference>
<dbReference type="AlphaFoldDB" id="A0A0D1C461"/>
<dbReference type="eggNOG" id="KOG2615">
    <property type="taxonomic scope" value="Eukaryota"/>
</dbReference>
<dbReference type="PROSITE" id="PS50850">
    <property type="entry name" value="MFS"/>
    <property type="match status" value="1"/>
</dbReference>
<dbReference type="InterPro" id="IPR020846">
    <property type="entry name" value="MFS_dom"/>
</dbReference>
<evidence type="ECO:0000256" key="5">
    <source>
        <dbReference type="ARBA" id="ARBA00023136"/>
    </source>
</evidence>
<comment type="subcellular location">
    <subcellularLocation>
        <location evidence="1">Membrane</location>
        <topology evidence="1">Multi-pass membrane protein</topology>
    </subcellularLocation>
</comment>
<name>A0A0D1C461_MYCMD</name>
<evidence type="ECO:0000256" key="7">
    <source>
        <dbReference type="SAM" id="Phobius"/>
    </source>
</evidence>